<evidence type="ECO:0000313" key="2">
    <source>
        <dbReference type="Proteomes" id="UP000000268"/>
    </source>
</evidence>
<name>B0C5P0_ACAM1</name>
<sequence>MLCQTCQRQSHCLTHQLAAQDQNLHRMLENLQGCQRRQPYRVKPSPSHTWQKTVRWMEKLAHRLSP</sequence>
<organism evidence="1 2">
    <name type="scientific">Acaryochloris marina (strain MBIC 11017)</name>
    <dbReference type="NCBI Taxonomy" id="329726"/>
    <lineage>
        <taxon>Bacteria</taxon>
        <taxon>Bacillati</taxon>
        <taxon>Cyanobacteriota</taxon>
        <taxon>Cyanophyceae</taxon>
        <taxon>Acaryochloridales</taxon>
        <taxon>Acaryochloridaceae</taxon>
        <taxon>Acaryochloris</taxon>
    </lineage>
</organism>
<dbReference type="RefSeq" id="WP_010475817.1">
    <property type="nucleotide sequence ID" value="NC_009925.1"/>
</dbReference>
<protein>
    <submittedName>
        <fullName evidence="1">Uncharacterized protein</fullName>
    </submittedName>
</protein>
<dbReference type="OrthoDB" id="574740at2"/>
<dbReference type="KEGG" id="amr:AM1_3774"/>
<dbReference type="AlphaFoldDB" id="B0C5P0"/>
<keyword evidence="2" id="KW-1185">Reference proteome</keyword>
<dbReference type="Proteomes" id="UP000000268">
    <property type="component" value="Chromosome"/>
</dbReference>
<accession>B0C5P0</accession>
<evidence type="ECO:0000313" key="1">
    <source>
        <dbReference type="EMBL" id="ABW28761.1"/>
    </source>
</evidence>
<gene>
    <name evidence="1" type="ordered locus">AM1_3774</name>
</gene>
<dbReference type="HOGENOM" id="CLU_2821144_0_0_3"/>
<dbReference type="STRING" id="329726.AM1_3774"/>
<proteinExistence type="predicted"/>
<reference evidence="1 2" key="1">
    <citation type="journal article" date="2008" name="Proc. Natl. Acad. Sci. U.S.A.">
        <title>Niche adaptation and genome expansion in the chlorophyll d-producing cyanobacterium Acaryochloris marina.</title>
        <authorList>
            <person name="Swingley W.D."/>
            <person name="Chen M."/>
            <person name="Cheung P.C."/>
            <person name="Conrad A.L."/>
            <person name="Dejesa L.C."/>
            <person name="Hao J."/>
            <person name="Honchak B.M."/>
            <person name="Karbach L.E."/>
            <person name="Kurdoglu A."/>
            <person name="Lahiri S."/>
            <person name="Mastrian S.D."/>
            <person name="Miyashita H."/>
            <person name="Page L."/>
            <person name="Ramakrishna P."/>
            <person name="Satoh S."/>
            <person name="Sattley W.M."/>
            <person name="Shimada Y."/>
            <person name="Taylor H.L."/>
            <person name="Tomo T."/>
            <person name="Tsuchiya T."/>
            <person name="Wang Z.T."/>
            <person name="Raymond J."/>
            <person name="Mimuro M."/>
            <person name="Blankenship R.E."/>
            <person name="Touchman J.W."/>
        </authorList>
    </citation>
    <scope>NUCLEOTIDE SEQUENCE [LARGE SCALE GENOMIC DNA]</scope>
    <source>
        <strain evidence="2">MBIC 11017</strain>
    </source>
</reference>
<dbReference type="EMBL" id="CP000828">
    <property type="protein sequence ID" value="ABW28761.1"/>
    <property type="molecule type" value="Genomic_DNA"/>
</dbReference>